<gene>
    <name evidence="1" type="ORF">LCGC14_2952660</name>
</gene>
<comment type="caution">
    <text evidence="1">The sequence shown here is derived from an EMBL/GenBank/DDBJ whole genome shotgun (WGS) entry which is preliminary data.</text>
</comment>
<accession>A0A0F8Y1Z9</accession>
<evidence type="ECO:0000313" key="1">
    <source>
        <dbReference type="EMBL" id="KKK67580.1"/>
    </source>
</evidence>
<organism evidence="1">
    <name type="scientific">marine sediment metagenome</name>
    <dbReference type="NCBI Taxonomy" id="412755"/>
    <lineage>
        <taxon>unclassified sequences</taxon>
        <taxon>metagenomes</taxon>
        <taxon>ecological metagenomes</taxon>
    </lineage>
</organism>
<protein>
    <submittedName>
        <fullName evidence="1">Uncharacterized protein</fullName>
    </submittedName>
</protein>
<sequence>MNARLSIAAEVLDAWGEAIRGDWSDIDGRSCRAQLDEVSAYLRGVRAELTLSDVNVCDEGDGSPHWLGNGWDHACSEGW</sequence>
<name>A0A0F8Y1Z9_9ZZZZ</name>
<proteinExistence type="predicted"/>
<reference evidence="1" key="1">
    <citation type="journal article" date="2015" name="Nature">
        <title>Complex archaea that bridge the gap between prokaryotes and eukaryotes.</title>
        <authorList>
            <person name="Spang A."/>
            <person name="Saw J.H."/>
            <person name="Jorgensen S.L."/>
            <person name="Zaremba-Niedzwiedzka K."/>
            <person name="Martijn J."/>
            <person name="Lind A.E."/>
            <person name="van Eijk R."/>
            <person name="Schleper C."/>
            <person name="Guy L."/>
            <person name="Ettema T.J."/>
        </authorList>
    </citation>
    <scope>NUCLEOTIDE SEQUENCE</scope>
</reference>
<dbReference type="EMBL" id="LAZR01059543">
    <property type="protein sequence ID" value="KKK67580.1"/>
    <property type="molecule type" value="Genomic_DNA"/>
</dbReference>
<dbReference type="AlphaFoldDB" id="A0A0F8Y1Z9"/>